<feature type="domain" description="NodB homology" evidence="13">
    <location>
        <begin position="41"/>
        <end position="224"/>
    </location>
</feature>
<comment type="caution">
    <text evidence="14">The sequence shown here is derived from an EMBL/GenBank/DDBJ whole genome shotgun (WGS) entry which is preliminary data.</text>
</comment>
<evidence type="ECO:0000313" key="14">
    <source>
        <dbReference type="EMBL" id="KAL0564765.1"/>
    </source>
</evidence>
<keyword evidence="4" id="KW-0325">Glycoprotein</keyword>
<keyword evidence="3" id="KW-1003">Cell membrane</keyword>
<accession>A0ABR3EPF6</accession>
<keyword evidence="4" id="KW-0336">GPI-anchor</keyword>
<dbReference type="InterPro" id="IPR002509">
    <property type="entry name" value="NODB_dom"/>
</dbReference>
<evidence type="ECO:0000256" key="7">
    <source>
        <dbReference type="ARBA" id="ARBA00022801"/>
    </source>
</evidence>
<evidence type="ECO:0000256" key="1">
    <source>
        <dbReference type="ARBA" id="ARBA00001941"/>
    </source>
</evidence>
<feature type="chain" id="PRO_5046738614" description="NodB homology domain-containing protein" evidence="12">
    <location>
        <begin position="20"/>
        <end position="249"/>
    </location>
</feature>
<comment type="cofactor">
    <cofactor evidence="1">
        <name>Co(2+)</name>
        <dbReference type="ChEBI" id="CHEBI:48828"/>
    </cofactor>
</comment>
<evidence type="ECO:0000256" key="12">
    <source>
        <dbReference type="SAM" id="SignalP"/>
    </source>
</evidence>
<keyword evidence="10" id="KW-0449">Lipoprotein</keyword>
<dbReference type="SUPFAM" id="SSF88713">
    <property type="entry name" value="Glycoside hydrolase/deacetylase"/>
    <property type="match status" value="1"/>
</dbReference>
<dbReference type="EMBL" id="JBAHYK010002597">
    <property type="protein sequence ID" value="KAL0564765.1"/>
    <property type="molecule type" value="Genomic_DNA"/>
</dbReference>
<dbReference type="PROSITE" id="PS51677">
    <property type="entry name" value="NODB"/>
    <property type="match status" value="1"/>
</dbReference>
<dbReference type="CDD" id="cd10951">
    <property type="entry name" value="CE4_ClCDA_like"/>
    <property type="match status" value="1"/>
</dbReference>
<reference evidence="14 15" key="1">
    <citation type="submission" date="2024-02" db="EMBL/GenBank/DDBJ databases">
        <title>A draft genome for the cacao thread blight pathogen Marasmius crinis-equi.</title>
        <authorList>
            <person name="Cohen S.P."/>
            <person name="Baruah I.K."/>
            <person name="Amoako-Attah I."/>
            <person name="Bukari Y."/>
            <person name="Meinhardt L.W."/>
            <person name="Bailey B.A."/>
        </authorList>
    </citation>
    <scope>NUCLEOTIDE SEQUENCE [LARGE SCALE GENOMIC DNA]</scope>
    <source>
        <strain evidence="14 15">GH-76</strain>
    </source>
</reference>
<proteinExistence type="predicted"/>
<keyword evidence="15" id="KW-1185">Reference proteome</keyword>
<keyword evidence="9" id="KW-0119">Carbohydrate metabolism</keyword>
<evidence type="ECO:0000256" key="9">
    <source>
        <dbReference type="ARBA" id="ARBA00023277"/>
    </source>
</evidence>
<keyword evidence="11" id="KW-0961">Cell wall biogenesis/degradation</keyword>
<dbReference type="Proteomes" id="UP001465976">
    <property type="component" value="Unassembled WGS sequence"/>
</dbReference>
<organism evidence="14 15">
    <name type="scientific">Marasmius crinis-equi</name>
    <dbReference type="NCBI Taxonomy" id="585013"/>
    <lineage>
        <taxon>Eukaryota</taxon>
        <taxon>Fungi</taxon>
        <taxon>Dikarya</taxon>
        <taxon>Basidiomycota</taxon>
        <taxon>Agaricomycotina</taxon>
        <taxon>Agaricomycetes</taxon>
        <taxon>Agaricomycetidae</taxon>
        <taxon>Agaricales</taxon>
        <taxon>Marasmiineae</taxon>
        <taxon>Marasmiaceae</taxon>
        <taxon>Marasmius</taxon>
    </lineage>
</organism>
<evidence type="ECO:0000313" key="15">
    <source>
        <dbReference type="Proteomes" id="UP001465976"/>
    </source>
</evidence>
<feature type="signal peptide" evidence="12">
    <location>
        <begin position="1"/>
        <end position="19"/>
    </location>
</feature>
<gene>
    <name evidence="14" type="ORF">V5O48_017276</name>
</gene>
<keyword evidence="8" id="KW-0472">Membrane</keyword>
<comment type="subcellular location">
    <subcellularLocation>
        <location evidence="2">Cell membrane</location>
        <topology evidence="2">Lipid-anchor</topology>
        <topology evidence="2">GPI-anchor</topology>
    </subcellularLocation>
</comment>
<evidence type="ECO:0000256" key="6">
    <source>
        <dbReference type="ARBA" id="ARBA00022729"/>
    </source>
</evidence>
<dbReference type="Gene3D" id="3.20.20.370">
    <property type="entry name" value="Glycoside hydrolase/deacetylase"/>
    <property type="match status" value="1"/>
</dbReference>
<evidence type="ECO:0000256" key="8">
    <source>
        <dbReference type="ARBA" id="ARBA00023136"/>
    </source>
</evidence>
<feature type="non-terminal residue" evidence="14">
    <location>
        <position position="249"/>
    </location>
</feature>
<evidence type="ECO:0000256" key="5">
    <source>
        <dbReference type="ARBA" id="ARBA00022723"/>
    </source>
</evidence>
<evidence type="ECO:0000256" key="11">
    <source>
        <dbReference type="ARBA" id="ARBA00023316"/>
    </source>
</evidence>
<evidence type="ECO:0000256" key="4">
    <source>
        <dbReference type="ARBA" id="ARBA00022622"/>
    </source>
</evidence>
<dbReference type="PANTHER" id="PTHR46471:SF2">
    <property type="entry name" value="CHITIN DEACETYLASE-RELATED"/>
    <property type="match status" value="1"/>
</dbReference>
<dbReference type="PANTHER" id="PTHR46471">
    <property type="entry name" value="CHITIN DEACETYLASE"/>
    <property type="match status" value="1"/>
</dbReference>
<evidence type="ECO:0000256" key="10">
    <source>
        <dbReference type="ARBA" id="ARBA00023288"/>
    </source>
</evidence>
<name>A0ABR3EPF6_9AGAR</name>
<evidence type="ECO:0000259" key="13">
    <source>
        <dbReference type="PROSITE" id="PS51677"/>
    </source>
</evidence>
<keyword evidence="7" id="KW-0378">Hydrolase</keyword>
<protein>
    <recommendedName>
        <fullName evidence="13">NodB homology domain-containing protein</fullName>
    </recommendedName>
</protein>
<keyword evidence="5" id="KW-0479">Metal-binding</keyword>
<evidence type="ECO:0000256" key="2">
    <source>
        <dbReference type="ARBA" id="ARBA00004609"/>
    </source>
</evidence>
<dbReference type="InterPro" id="IPR011330">
    <property type="entry name" value="Glyco_hydro/deAcase_b/a-brl"/>
</dbReference>
<sequence length="249" mass="27332">MQFKSFVVLALSTAALAAAGSTEEKRQVPLANVYETCVTPGTAAVTFDDGPYNYVNAILKTLKDNNAKATFFMNGNNWRCIYDMDVSVLNVLGEGHQIASHTWSHPDLNTLKKDEIETQMSKVDEAIVKITGKWPAFMRPPYGNYNDEVREVAAARGQSLVNWDFDSGDSVGFTAPQSEDAYAKLIEKKPSTIIALNHETKETTAKEVVANVIPQLAAAGYKMVTVSECLGMPAYINETAPQTKDPKTW</sequence>
<keyword evidence="6 12" id="KW-0732">Signal</keyword>
<evidence type="ECO:0000256" key="3">
    <source>
        <dbReference type="ARBA" id="ARBA00022475"/>
    </source>
</evidence>
<dbReference type="Pfam" id="PF01522">
    <property type="entry name" value="Polysacc_deac_1"/>
    <property type="match status" value="1"/>
</dbReference>